<protein>
    <submittedName>
        <fullName evidence="2">Uncharacterized protein</fullName>
    </submittedName>
</protein>
<dbReference type="KEGG" id="vg:30999637"/>
<feature type="coiled-coil region" evidence="1">
    <location>
        <begin position="59"/>
        <end position="86"/>
    </location>
</feature>
<proteinExistence type="predicted"/>
<name>A0A1P8SRJ9_9VIRU</name>
<evidence type="ECO:0000256" key="1">
    <source>
        <dbReference type="SAM" id="Coils"/>
    </source>
</evidence>
<dbReference type="GeneID" id="30999637"/>
<organism evidence="2">
    <name type="scientific">Cacao mild mosaic virus</name>
    <dbReference type="NCBI Taxonomy" id="1940252"/>
    <lineage>
        <taxon>Viruses</taxon>
        <taxon>Riboviria</taxon>
        <taxon>Pararnavirae</taxon>
        <taxon>Artverviricota</taxon>
        <taxon>Revtraviricetes</taxon>
        <taxon>Ortervirales</taxon>
        <taxon>Caulimoviridae</taxon>
        <taxon>Badnavirus</taxon>
        <taxon>Badnavirus tessellotheobromae</taxon>
    </lineage>
</organism>
<dbReference type="OrthoDB" id="16938at10239"/>
<dbReference type="Pfam" id="PF07028">
    <property type="entry name" value="DUF1319"/>
    <property type="match status" value="1"/>
</dbReference>
<evidence type="ECO:0000313" key="2">
    <source>
        <dbReference type="EMBL" id="APY26394.1"/>
    </source>
</evidence>
<sequence length="143" mass="16471">MSERWERAIAEWYDKSRTSDLEYLDLASSHKVSNSDLANNIAVVYDRLNLLSRVHIKDCKRILEEIDGVKKENRKLRQEVSNLTVTVLENRPITKAQVLEITEQISKQPKEIEEQALALLTKANQKLAQVEVLVAKLEAWTNT</sequence>
<dbReference type="EMBL" id="KX276640">
    <property type="protein sequence ID" value="APY26394.1"/>
    <property type="molecule type" value="Genomic_DNA"/>
</dbReference>
<dbReference type="RefSeq" id="YP_009345069.1">
    <property type="nucleotide sequence ID" value="NC_033738.1"/>
</dbReference>
<keyword evidence="1" id="KW-0175">Coiled coil</keyword>
<reference evidence="2" key="1">
    <citation type="journal article" date="2017" name="Arch. Virol.">
        <title>Molecular characterization of previously elusive badnaviruses associated with symptomatic cacao in the New World.</title>
        <authorList>
            <person name="Chingandu N."/>
            <person name="Zia-Ur-Rehman M."/>
            <person name="Sreenivasan T.N."/>
            <person name="Surujdeo-Maharaj S."/>
            <person name="Umaharan P."/>
            <person name="Gutierrez O.A."/>
            <person name="Brown J.K."/>
        </authorList>
    </citation>
    <scope>NUCLEOTIDE SEQUENCE [LARGE SCALE GENOMIC DNA]</scope>
    <source>
        <strain evidence="2">SCA6</strain>
    </source>
</reference>
<dbReference type="InterPro" id="IPR010746">
    <property type="entry name" value="CYMV_Orf1"/>
</dbReference>
<accession>A0A1P8SRJ9</accession>
<dbReference type="Proteomes" id="UP000202638">
    <property type="component" value="Genome"/>
</dbReference>
<evidence type="ECO:0000313" key="3">
    <source>
        <dbReference type="Proteomes" id="UP000202638"/>
    </source>
</evidence>
<keyword evidence="3" id="KW-1185">Reference proteome</keyword>